<name>A0A4Y7SIR4_COPMI</name>
<proteinExistence type="predicted"/>
<dbReference type="EMBL" id="QPFP01000107">
    <property type="protein sequence ID" value="TEB21558.1"/>
    <property type="molecule type" value="Genomic_DNA"/>
</dbReference>
<dbReference type="AlphaFoldDB" id="A0A4Y7SIR4"/>
<evidence type="ECO:0000313" key="1">
    <source>
        <dbReference type="EMBL" id="TEB21558.1"/>
    </source>
</evidence>
<sequence>MRDEMPTETEREYDEVEGCIGNGVEKELGGGVVEDRLEAVHGFGRRREREMEAYGGKKLREGAAGALESSRVESLGGWDAALAMGRFIGVSVSRKAISALYSHFWRRGRPDREVEAEWSCDEGMIGVT</sequence>
<reference evidence="1 2" key="1">
    <citation type="journal article" date="2019" name="Nat. Ecol. Evol.">
        <title>Megaphylogeny resolves global patterns of mushroom evolution.</title>
        <authorList>
            <person name="Varga T."/>
            <person name="Krizsan K."/>
            <person name="Foldi C."/>
            <person name="Dima B."/>
            <person name="Sanchez-Garcia M."/>
            <person name="Sanchez-Ramirez S."/>
            <person name="Szollosi G.J."/>
            <person name="Szarkandi J.G."/>
            <person name="Papp V."/>
            <person name="Albert L."/>
            <person name="Andreopoulos W."/>
            <person name="Angelini C."/>
            <person name="Antonin V."/>
            <person name="Barry K.W."/>
            <person name="Bougher N.L."/>
            <person name="Buchanan P."/>
            <person name="Buyck B."/>
            <person name="Bense V."/>
            <person name="Catcheside P."/>
            <person name="Chovatia M."/>
            <person name="Cooper J."/>
            <person name="Damon W."/>
            <person name="Desjardin D."/>
            <person name="Finy P."/>
            <person name="Geml J."/>
            <person name="Haridas S."/>
            <person name="Hughes K."/>
            <person name="Justo A."/>
            <person name="Karasinski D."/>
            <person name="Kautmanova I."/>
            <person name="Kiss B."/>
            <person name="Kocsube S."/>
            <person name="Kotiranta H."/>
            <person name="LaButti K.M."/>
            <person name="Lechner B.E."/>
            <person name="Liimatainen K."/>
            <person name="Lipzen A."/>
            <person name="Lukacs Z."/>
            <person name="Mihaltcheva S."/>
            <person name="Morgado L.N."/>
            <person name="Niskanen T."/>
            <person name="Noordeloos M.E."/>
            <person name="Ohm R.A."/>
            <person name="Ortiz-Santana B."/>
            <person name="Ovrebo C."/>
            <person name="Racz N."/>
            <person name="Riley R."/>
            <person name="Savchenko A."/>
            <person name="Shiryaev A."/>
            <person name="Soop K."/>
            <person name="Spirin V."/>
            <person name="Szebenyi C."/>
            <person name="Tomsovsky M."/>
            <person name="Tulloss R.E."/>
            <person name="Uehling J."/>
            <person name="Grigoriev I.V."/>
            <person name="Vagvolgyi C."/>
            <person name="Papp T."/>
            <person name="Martin F.M."/>
            <person name="Miettinen O."/>
            <person name="Hibbett D.S."/>
            <person name="Nagy L.G."/>
        </authorList>
    </citation>
    <scope>NUCLEOTIDE SEQUENCE [LARGE SCALE GENOMIC DNA]</scope>
    <source>
        <strain evidence="1 2">FP101781</strain>
    </source>
</reference>
<comment type="caution">
    <text evidence="1">The sequence shown here is derived from an EMBL/GenBank/DDBJ whole genome shotgun (WGS) entry which is preliminary data.</text>
</comment>
<protein>
    <submittedName>
        <fullName evidence="1">Uncharacterized protein</fullName>
    </submittedName>
</protein>
<gene>
    <name evidence="1" type="ORF">FA13DRAFT_1716731</name>
</gene>
<dbReference type="Proteomes" id="UP000298030">
    <property type="component" value="Unassembled WGS sequence"/>
</dbReference>
<evidence type="ECO:0000313" key="2">
    <source>
        <dbReference type="Proteomes" id="UP000298030"/>
    </source>
</evidence>
<organism evidence="1 2">
    <name type="scientific">Coprinellus micaceus</name>
    <name type="common">Glistening ink-cap mushroom</name>
    <name type="synonym">Coprinus micaceus</name>
    <dbReference type="NCBI Taxonomy" id="71717"/>
    <lineage>
        <taxon>Eukaryota</taxon>
        <taxon>Fungi</taxon>
        <taxon>Dikarya</taxon>
        <taxon>Basidiomycota</taxon>
        <taxon>Agaricomycotina</taxon>
        <taxon>Agaricomycetes</taxon>
        <taxon>Agaricomycetidae</taxon>
        <taxon>Agaricales</taxon>
        <taxon>Agaricineae</taxon>
        <taxon>Psathyrellaceae</taxon>
        <taxon>Coprinellus</taxon>
    </lineage>
</organism>
<accession>A0A4Y7SIR4</accession>
<keyword evidence="2" id="KW-1185">Reference proteome</keyword>